<name>A0A923N2B2_9FLAO</name>
<feature type="region of interest" description="Disordered" evidence="1">
    <location>
        <begin position="42"/>
        <end position="149"/>
    </location>
</feature>
<feature type="compositionally biased region" description="Basic and acidic residues" evidence="1">
    <location>
        <begin position="99"/>
        <end position="125"/>
    </location>
</feature>
<organism evidence="3 4">
    <name type="scientific">Flavobacterium muglaense</name>
    <dbReference type="NCBI Taxonomy" id="2764716"/>
    <lineage>
        <taxon>Bacteria</taxon>
        <taxon>Pseudomonadati</taxon>
        <taxon>Bacteroidota</taxon>
        <taxon>Flavobacteriia</taxon>
        <taxon>Flavobacteriales</taxon>
        <taxon>Flavobacteriaceae</taxon>
        <taxon>Flavobacterium</taxon>
    </lineage>
</organism>
<feature type="signal peptide" evidence="2">
    <location>
        <begin position="1"/>
        <end position="19"/>
    </location>
</feature>
<evidence type="ECO:0000256" key="2">
    <source>
        <dbReference type="SAM" id="SignalP"/>
    </source>
</evidence>
<reference evidence="3 4" key="1">
    <citation type="submission" date="2020-08" db="EMBL/GenBank/DDBJ databases">
        <title>Description of novel Flavobacterium F-392 isolate.</title>
        <authorList>
            <person name="Saticioglu I.B."/>
            <person name="Duman M."/>
            <person name="Altun S."/>
        </authorList>
    </citation>
    <scope>NUCLEOTIDE SEQUENCE [LARGE SCALE GENOMIC DNA]</scope>
    <source>
        <strain evidence="3 4">F-392</strain>
    </source>
</reference>
<keyword evidence="2" id="KW-0732">Signal</keyword>
<dbReference type="EMBL" id="JACRUL010000066">
    <property type="protein sequence ID" value="MBC5846024.1"/>
    <property type="molecule type" value="Genomic_DNA"/>
</dbReference>
<keyword evidence="4" id="KW-1185">Reference proteome</keyword>
<evidence type="ECO:0000256" key="1">
    <source>
        <dbReference type="SAM" id="MobiDB-lite"/>
    </source>
</evidence>
<comment type="caution">
    <text evidence="3">The sequence shown here is derived from an EMBL/GenBank/DDBJ whole genome shotgun (WGS) entry which is preliminary data.</text>
</comment>
<feature type="compositionally biased region" description="Basic and acidic residues" evidence="1">
    <location>
        <begin position="42"/>
        <end position="68"/>
    </location>
</feature>
<evidence type="ECO:0008006" key="5">
    <source>
        <dbReference type="Google" id="ProtNLM"/>
    </source>
</evidence>
<dbReference type="RefSeq" id="WP_187021309.1">
    <property type="nucleotide sequence ID" value="NZ_JACRUK010000065.1"/>
</dbReference>
<proteinExistence type="predicted"/>
<evidence type="ECO:0000313" key="4">
    <source>
        <dbReference type="Proteomes" id="UP000641454"/>
    </source>
</evidence>
<evidence type="ECO:0000313" key="3">
    <source>
        <dbReference type="EMBL" id="MBC5846024.1"/>
    </source>
</evidence>
<sequence>MKKVLLLCIAFVFTNSFYAQEVTTKKKPIKVKTEKVDPAIAKAEKEKKAKQEATNEKRKATIAAKKEASAQQKANTDKEAKKQLTADKRKTIAPTAKTKKSEQKLKETKEKAPKVADKATGEHNGKKVFTGPKGGKYYINKNGNKTYIE</sequence>
<protein>
    <recommendedName>
        <fullName evidence="5">Colicin import membrane protein</fullName>
    </recommendedName>
</protein>
<accession>A0A923N2B2</accession>
<dbReference type="AlphaFoldDB" id="A0A923N2B2"/>
<feature type="chain" id="PRO_5037850983" description="Colicin import membrane protein" evidence="2">
    <location>
        <begin position="20"/>
        <end position="149"/>
    </location>
</feature>
<feature type="compositionally biased region" description="Basic and acidic residues" evidence="1">
    <location>
        <begin position="75"/>
        <end position="90"/>
    </location>
</feature>
<gene>
    <name evidence="3" type="ORF">H8R25_16505</name>
</gene>
<dbReference type="Proteomes" id="UP000641454">
    <property type="component" value="Unassembled WGS sequence"/>
</dbReference>